<comment type="caution">
    <text evidence="1">The sequence shown here is derived from an EMBL/GenBank/DDBJ whole genome shotgun (WGS) entry which is preliminary data.</text>
</comment>
<evidence type="ECO:0000313" key="2">
    <source>
        <dbReference type="Proteomes" id="UP001054945"/>
    </source>
</evidence>
<protein>
    <submittedName>
        <fullName evidence="1">Nucleic-acid-binding protein from transposon X-element</fullName>
    </submittedName>
</protein>
<sequence length="136" mass="15922">MNELRQQGFNPKFDTSLKHRAGKGNKPLFLIILPKTERNRHLTTHSLHSFGVKVEPLRKKQGPGQFYNFQQFFHHSKFYTRDSRCLKCTRRHNTKDCTKSLESPPIWLSVPVAILPTSQYFSSCSVSLPFYFKCFL</sequence>
<dbReference type="AlphaFoldDB" id="A0AAV4YBN1"/>
<evidence type="ECO:0000313" key="1">
    <source>
        <dbReference type="EMBL" id="GIZ03770.1"/>
    </source>
</evidence>
<keyword evidence="2" id="KW-1185">Reference proteome</keyword>
<reference evidence="1 2" key="1">
    <citation type="submission" date="2021-06" db="EMBL/GenBank/DDBJ databases">
        <title>Caerostris extrusa draft genome.</title>
        <authorList>
            <person name="Kono N."/>
            <person name="Arakawa K."/>
        </authorList>
    </citation>
    <scope>NUCLEOTIDE SEQUENCE [LARGE SCALE GENOMIC DNA]</scope>
</reference>
<dbReference type="EMBL" id="BPLR01018995">
    <property type="protein sequence ID" value="GIZ03770.1"/>
    <property type="molecule type" value="Genomic_DNA"/>
</dbReference>
<accession>A0AAV4YBN1</accession>
<gene>
    <name evidence="1" type="primary">ORF1_15</name>
    <name evidence="1" type="ORF">CEXT_137501</name>
</gene>
<organism evidence="1 2">
    <name type="scientific">Caerostris extrusa</name>
    <name type="common">Bark spider</name>
    <name type="synonym">Caerostris bankana</name>
    <dbReference type="NCBI Taxonomy" id="172846"/>
    <lineage>
        <taxon>Eukaryota</taxon>
        <taxon>Metazoa</taxon>
        <taxon>Ecdysozoa</taxon>
        <taxon>Arthropoda</taxon>
        <taxon>Chelicerata</taxon>
        <taxon>Arachnida</taxon>
        <taxon>Araneae</taxon>
        <taxon>Araneomorphae</taxon>
        <taxon>Entelegynae</taxon>
        <taxon>Araneoidea</taxon>
        <taxon>Araneidae</taxon>
        <taxon>Caerostris</taxon>
    </lineage>
</organism>
<proteinExistence type="predicted"/>
<name>A0AAV4YBN1_CAEEX</name>
<dbReference type="Proteomes" id="UP001054945">
    <property type="component" value="Unassembled WGS sequence"/>
</dbReference>